<dbReference type="EMBL" id="JAUMVS010000238">
    <property type="protein sequence ID" value="MDO4842623.1"/>
    <property type="molecule type" value="Genomic_DNA"/>
</dbReference>
<comment type="similarity">
    <text evidence="1">Belongs to the sigma-70 factor family. ECF subfamily.</text>
</comment>
<dbReference type="InterPro" id="IPR013324">
    <property type="entry name" value="RNA_pol_sigma_r3/r4-like"/>
</dbReference>
<evidence type="ECO:0000259" key="6">
    <source>
        <dbReference type="Pfam" id="PF04542"/>
    </source>
</evidence>
<reference evidence="7" key="1">
    <citation type="submission" date="2023-07" db="EMBL/GenBank/DDBJ databases">
        <title>Between Cages and Wild: Unraveling the Impact of Captivity on Animal Microbiomes and Antimicrobial Resistance.</title>
        <authorList>
            <person name="Schmartz G.P."/>
            <person name="Rehner J."/>
            <person name="Schuff M.J."/>
            <person name="Becker S.L."/>
            <person name="Kravczyk M."/>
            <person name="Gurevich A."/>
            <person name="Francke R."/>
            <person name="Mueller R."/>
            <person name="Keller V."/>
            <person name="Keller A."/>
        </authorList>
    </citation>
    <scope>NUCLEOTIDE SEQUENCE</scope>
    <source>
        <strain evidence="7">S12M_St_49</strain>
    </source>
</reference>
<keyword evidence="5" id="KW-0804">Transcription</keyword>
<dbReference type="InterPro" id="IPR007627">
    <property type="entry name" value="RNA_pol_sigma70_r2"/>
</dbReference>
<keyword evidence="8" id="KW-1185">Reference proteome</keyword>
<proteinExistence type="inferred from homology"/>
<dbReference type="Gene3D" id="1.10.1740.10">
    <property type="match status" value="1"/>
</dbReference>
<dbReference type="AlphaFoldDB" id="A0AA43U6R4"/>
<accession>A0AA43U6R4</accession>
<protein>
    <submittedName>
        <fullName evidence="7">Sigma-70 family RNA polymerase sigma factor</fullName>
    </submittedName>
</protein>
<dbReference type="GO" id="GO:0016987">
    <property type="term" value="F:sigma factor activity"/>
    <property type="evidence" value="ECO:0007669"/>
    <property type="project" value="UniProtKB-KW"/>
</dbReference>
<keyword evidence="4" id="KW-0238">DNA-binding</keyword>
<dbReference type="InterPro" id="IPR036388">
    <property type="entry name" value="WH-like_DNA-bd_sf"/>
</dbReference>
<evidence type="ECO:0000256" key="1">
    <source>
        <dbReference type="ARBA" id="ARBA00010641"/>
    </source>
</evidence>
<dbReference type="NCBIfam" id="TIGR02937">
    <property type="entry name" value="sigma70-ECF"/>
    <property type="match status" value="1"/>
</dbReference>
<evidence type="ECO:0000313" key="8">
    <source>
        <dbReference type="Proteomes" id="UP001168575"/>
    </source>
</evidence>
<dbReference type="PANTHER" id="PTHR43133:SF8">
    <property type="entry name" value="RNA POLYMERASE SIGMA FACTOR HI_1459-RELATED"/>
    <property type="match status" value="1"/>
</dbReference>
<gene>
    <name evidence="7" type="ORF">Q3982_08125</name>
</gene>
<evidence type="ECO:0000256" key="3">
    <source>
        <dbReference type="ARBA" id="ARBA00023082"/>
    </source>
</evidence>
<dbReference type="PANTHER" id="PTHR43133">
    <property type="entry name" value="RNA POLYMERASE ECF-TYPE SIGMA FACTO"/>
    <property type="match status" value="1"/>
</dbReference>
<evidence type="ECO:0000313" key="7">
    <source>
        <dbReference type="EMBL" id="MDO4842623.1"/>
    </source>
</evidence>
<dbReference type="Gene3D" id="1.10.10.10">
    <property type="entry name" value="Winged helix-like DNA-binding domain superfamily/Winged helix DNA-binding domain"/>
    <property type="match status" value="1"/>
</dbReference>
<feature type="domain" description="RNA polymerase sigma-70 region 2" evidence="6">
    <location>
        <begin position="25"/>
        <end position="85"/>
    </location>
</feature>
<dbReference type="SUPFAM" id="SSF88659">
    <property type="entry name" value="Sigma3 and sigma4 domains of RNA polymerase sigma factors"/>
    <property type="match status" value="1"/>
</dbReference>
<dbReference type="SUPFAM" id="SSF88946">
    <property type="entry name" value="Sigma2 domain of RNA polymerase sigma factors"/>
    <property type="match status" value="1"/>
</dbReference>
<dbReference type="GO" id="GO:0006352">
    <property type="term" value="P:DNA-templated transcription initiation"/>
    <property type="evidence" value="ECO:0007669"/>
    <property type="project" value="InterPro"/>
</dbReference>
<sequence length="186" mass="21145">MNDSEIVGLFHDRNGSAPAEAETKYGSYCLYIARNLLGDEGDAEECLNDALLAAWESIPPQRPENLKAYLGKLTREAAIDRLRFNNAQKRRPGSLASLEELANVVPGCDPESSIARLELAEHISEFLRSEGETERNVFIRRYWYYDTIDAICAGYGLGRRRVKTMLKRSRERLAAHLKKEGYNEYI</sequence>
<evidence type="ECO:0000256" key="4">
    <source>
        <dbReference type="ARBA" id="ARBA00023125"/>
    </source>
</evidence>
<keyword evidence="3" id="KW-0731">Sigma factor</keyword>
<organism evidence="7 8">
    <name type="scientific">Phoenicibacter congonensis</name>
    <dbReference type="NCBI Taxonomy" id="1944646"/>
    <lineage>
        <taxon>Bacteria</taxon>
        <taxon>Bacillati</taxon>
        <taxon>Actinomycetota</taxon>
        <taxon>Coriobacteriia</taxon>
        <taxon>Eggerthellales</taxon>
        <taxon>Eggerthellaceae</taxon>
        <taxon>Phoenicibacter</taxon>
    </lineage>
</organism>
<evidence type="ECO:0000256" key="5">
    <source>
        <dbReference type="ARBA" id="ARBA00023163"/>
    </source>
</evidence>
<name>A0AA43U6R4_9ACTN</name>
<dbReference type="Proteomes" id="UP001168575">
    <property type="component" value="Unassembled WGS sequence"/>
</dbReference>
<dbReference type="Pfam" id="PF04542">
    <property type="entry name" value="Sigma70_r2"/>
    <property type="match status" value="1"/>
</dbReference>
<keyword evidence="2" id="KW-0805">Transcription regulation</keyword>
<dbReference type="InterPro" id="IPR013325">
    <property type="entry name" value="RNA_pol_sigma_r2"/>
</dbReference>
<dbReference type="InterPro" id="IPR039425">
    <property type="entry name" value="RNA_pol_sigma-70-like"/>
</dbReference>
<dbReference type="InterPro" id="IPR014284">
    <property type="entry name" value="RNA_pol_sigma-70_dom"/>
</dbReference>
<comment type="caution">
    <text evidence="7">The sequence shown here is derived from an EMBL/GenBank/DDBJ whole genome shotgun (WGS) entry which is preliminary data.</text>
</comment>
<dbReference type="GO" id="GO:0003677">
    <property type="term" value="F:DNA binding"/>
    <property type="evidence" value="ECO:0007669"/>
    <property type="project" value="UniProtKB-KW"/>
</dbReference>
<evidence type="ECO:0000256" key="2">
    <source>
        <dbReference type="ARBA" id="ARBA00023015"/>
    </source>
</evidence>